<organism evidence="1">
    <name type="scientific">Eucalyptus grandis</name>
    <name type="common">Flooded gum</name>
    <dbReference type="NCBI Taxonomy" id="71139"/>
    <lineage>
        <taxon>Eukaryota</taxon>
        <taxon>Viridiplantae</taxon>
        <taxon>Streptophyta</taxon>
        <taxon>Embryophyta</taxon>
        <taxon>Tracheophyta</taxon>
        <taxon>Spermatophyta</taxon>
        <taxon>Magnoliopsida</taxon>
        <taxon>eudicotyledons</taxon>
        <taxon>Gunneridae</taxon>
        <taxon>Pentapetalae</taxon>
        <taxon>rosids</taxon>
        <taxon>malvids</taxon>
        <taxon>Myrtales</taxon>
        <taxon>Myrtaceae</taxon>
        <taxon>Myrtoideae</taxon>
        <taxon>Eucalypteae</taxon>
        <taxon>Eucalyptus</taxon>
    </lineage>
</organism>
<protein>
    <submittedName>
        <fullName evidence="1">Uncharacterized protein</fullName>
    </submittedName>
</protein>
<dbReference type="Gramene" id="KCW68278">
    <property type="protein sequence ID" value="KCW68278"/>
    <property type="gene ID" value="EUGRSUZ_F01940"/>
</dbReference>
<gene>
    <name evidence="1" type="ORF">EUGRSUZ_F01940</name>
</gene>
<sequence>MRKHTFLSFPIVTNYSHRDRGITIPTTVEPRPCRILISLLCSWKRLIKQISSPSLQRRWYRGLVTAR</sequence>
<evidence type="ECO:0000313" key="1">
    <source>
        <dbReference type="EMBL" id="KCW68278.1"/>
    </source>
</evidence>
<dbReference type="EMBL" id="KK198758">
    <property type="protein sequence ID" value="KCW68278.1"/>
    <property type="molecule type" value="Genomic_DNA"/>
</dbReference>
<proteinExistence type="predicted"/>
<dbReference type="AlphaFoldDB" id="A0A059BQ99"/>
<name>A0A059BQ99_EUCGR</name>
<accession>A0A059BQ99</accession>
<dbReference type="InParanoid" id="A0A059BQ99"/>
<reference evidence="1" key="1">
    <citation type="submission" date="2013-07" db="EMBL/GenBank/DDBJ databases">
        <title>The genome of Eucalyptus grandis.</title>
        <authorList>
            <person name="Schmutz J."/>
            <person name="Hayes R."/>
            <person name="Myburg A."/>
            <person name="Tuskan G."/>
            <person name="Grattapaglia D."/>
            <person name="Rokhsar D.S."/>
        </authorList>
    </citation>
    <scope>NUCLEOTIDE SEQUENCE</scope>
    <source>
        <tissue evidence="1">Leaf extractions</tissue>
    </source>
</reference>